<dbReference type="OrthoDB" id="1027344at2"/>
<protein>
    <recommendedName>
        <fullName evidence="4">DUF4157 domain-containing protein</fullName>
    </recommendedName>
</protein>
<accession>A0A2H9VMN9</accession>
<evidence type="ECO:0000256" key="1">
    <source>
        <dbReference type="SAM" id="Phobius"/>
    </source>
</evidence>
<dbReference type="RefSeq" id="WP_100341922.1">
    <property type="nucleotide sequence ID" value="NZ_PGFJ01000002.1"/>
</dbReference>
<sequence>MIIIVPFLWYEGMALYPFILLKRRELASNPSVIRHEQIHLAQQKEMLILPFYVVYLLCYLYNLCRFRNHYEAYKQIPFEREAYKYEAEPEYLHKRRFWAWVR</sequence>
<keyword evidence="1" id="KW-1133">Transmembrane helix</keyword>
<keyword evidence="1" id="KW-0812">Transmembrane</keyword>
<dbReference type="AlphaFoldDB" id="A0A2H9VMN9"/>
<evidence type="ECO:0000313" key="2">
    <source>
        <dbReference type="EMBL" id="PJJ79598.1"/>
    </source>
</evidence>
<feature type="transmembrane region" description="Helical" evidence="1">
    <location>
        <begin position="46"/>
        <end position="64"/>
    </location>
</feature>
<keyword evidence="1" id="KW-0472">Membrane</keyword>
<organism evidence="2 3">
    <name type="scientific">Mucilaginibacter auburnensis</name>
    <dbReference type="NCBI Taxonomy" id="1457233"/>
    <lineage>
        <taxon>Bacteria</taxon>
        <taxon>Pseudomonadati</taxon>
        <taxon>Bacteroidota</taxon>
        <taxon>Sphingobacteriia</taxon>
        <taxon>Sphingobacteriales</taxon>
        <taxon>Sphingobacteriaceae</taxon>
        <taxon>Mucilaginibacter</taxon>
    </lineage>
</organism>
<keyword evidence="3" id="KW-1185">Reference proteome</keyword>
<gene>
    <name evidence="2" type="ORF">CLV57_2732</name>
</gene>
<name>A0A2H9VMN9_9SPHI</name>
<comment type="caution">
    <text evidence="2">The sequence shown here is derived from an EMBL/GenBank/DDBJ whole genome shotgun (WGS) entry which is preliminary data.</text>
</comment>
<dbReference type="Proteomes" id="UP000242687">
    <property type="component" value="Unassembled WGS sequence"/>
</dbReference>
<evidence type="ECO:0000313" key="3">
    <source>
        <dbReference type="Proteomes" id="UP000242687"/>
    </source>
</evidence>
<reference evidence="2 3" key="1">
    <citation type="submission" date="2017-11" db="EMBL/GenBank/DDBJ databases">
        <title>Genomic Encyclopedia of Archaeal and Bacterial Type Strains, Phase II (KMG-II): From Individual Species to Whole Genera.</title>
        <authorList>
            <person name="Goeker M."/>
        </authorList>
    </citation>
    <scope>NUCLEOTIDE SEQUENCE [LARGE SCALE GENOMIC DNA]</scope>
    <source>
        <strain evidence="2 3">DSM 28175</strain>
    </source>
</reference>
<proteinExistence type="predicted"/>
<dbReference type="EMBL" id="PGFJ01000002">
    <property type="protein sequence ID" value="PJJ79598.1"/>
    <property type="molecule type" value="Genomic_DNA"/>
</dbReference>
<evidence type="ECO:0008006" key="4">
    <source>
        <dbReference type="Google" id="ProtNLM"/>
    </source>
</evidence>